<organism evidence="3 4">
    <name type="scientific">Cephalotrichum gorgonifer</name>
    <dbReference type="NCBI Taxonomy" id="2041049"/>
    <lineage>
        <taxon>Eukaryota</taxon>
        <taxon>Fungi</taxon>
        <taxon>Dikarya</taxon>
        <taxon>Ascomycota</taxon>
        <taxon>Pezizomycotina</taxon>
        <taxon>Sordariomycetes</taxon>
        <taxon>Hypocreomycetidae</taxon>
        <taxon>Microascales</taxon>
        <taxon>Microascaceae</taxon>
        <taxon>Cephalotrichum</taxon>
    </lineage>
</organism>
<dbReference type="GO" id="GO:0016020">
    <property type="term" value="C:membrane"/>
    <property type="evidence" value="ECO:0007669"/>
    <property type="project" value="TreeGrafter"/>
</dbReference>
<dbReference type="Proteomes" id="UP001187682">
    <property type="component" value="Unassembled WGS sequence"/>
</dbReference>
<dbReference type="Pfam" id="PF01237">
    <property type="entry name" value="Oxysterol_BP"/>
    <property type="match status" value="1"/>
</dbReference>
<dbReference type="EMBL" id="ONZQ02000009">
    <property type="protein sequence ID" value="SPO04023.1"/>
    <property type="molecule type" value="Genomic_DNA"/>
</dbReference>
<dbReference type="SUPFAM" id="SSF144000">
    <property type="entry name" value="Oxysterol-binding protein-like"/>
    <property type="match status" value="1"/>
</dbReference>
<proteinExistence type="inferred from homology"/>
<evidence type="ECO:0000313" key="4">
    <source>
        <dbReference type="Proteomes" id="UP001187682"/>
    </source>
</evidence>
<comment type="similarity">
    <text evidence="1 2">Belongs to the OSBP family.</text>
</comment>
<comment type="caution">
    <text evidence="3">The sequence shown here is derived from an EMBL/GenBank/DDBJ whole genome shotgun (WGS) entry which is preliminary data.</text>
</comment>
<name>A0AAE8N253_9PEZI</name>
<dbReference type="AlphaFoldDB" id="A0AAE8N253"/>
<dbReference type="InterPro" id="IPR037239">
    <property type="entry name" value="OSBP_sf"/>
</dbReference>
<protein>
    <submittedName>
        <fullName evidence="3">Probable KES1 - involved in ergosterol biosynthesis</fullName>
    </submittedName>
</protein>
<dbReference type="GO" id="GO:0008142">
    <property type="term" value="F:oxysterol binding"/>
    <property type="evidence" value="ECO:0007669"/>
    <property type="project" value="TreeGrafter"/>
</dbReference>
<gene>
    <name evidence="3" type="ORF">DNG_06706</name>
</gene>
<evidence type="ECO:0000256" key="2">
    <source>
        <dbReference type="RuleBase" id="RU003844"/>
    </source>
</evidence>
<keyword evidence="4" id="KW-1185">Reference proteome</keyword>
<dbReference type="PANTHER" id="PTHR10972:SF184">
    <property type="entry name" value="OXYSTEROL-BINDING PROTEIN HOMOLOG 4-RELATED"/>
    <property type="match status" value="1"/>
</dbReference>
<evidence type="ECO:0000313" key="3">
    <source>
        <dbReference type="EMBL" id="SPO04023.1"/>
    </source>
</evidence>
<dbReference type="PROSITE" id="PS01013">
    <property type="entry name" value="OSBP"/>
    <property type="match status" value="1"/>
</dbReference>
<dbReference type="Gene3D" id="2.40.160.120">
    <property type="match status" value="1"/>
</dbReference>
<dbReference type="FunFam" id="2.40.160.120:FF:000010">
    <property type="entry name" value="Oxysterol-binding protein homolog 4"/>
    <property type="match status" value="1"/>
</dbReference>
<evidence type="ECO:0000256" key="1">
    <source>
        <dbReference type="ARBA" id="ARBA00008842"/>
    </source>
</evidence>
<accession>A0AAE8N253</accession>
<dbReference type="Gene3D" id="3.30.70.3490">
    <property type="match status" value="1"/>
</dbReference>
<dbReference type="GO" id="GO:0005829">
    <property type="term" value="C:cytosol"/>
    <property type="evidence" value="ECO:0007669"/>
    <property type="project" value="TreeGrafter"/>
</dbReference>
<reference evidence="3" key="1">
    <citation type="submission" date="2018-03" db="EMBL/GenBank/DDBJ databases">
        <authorList>
            <person name="Guldener U."/>
        </authorList>
    </citation>
    <scope>NUCLEOTIDE SEQUENCE</scope>
</reference>
<dbReference type="InterPro" id="IPR000648">
    <property type="entry name" value="Oxysterol-bd"/>
</dbReference>
<dbReference type="GO" id="GO:0120009">
    <property type="term" value="P:intermembrane lipid transfer"/>
    <property type="evidence" value="ECO:0007669"/>
    <property type="project" value="UniProtKB-ARBA"/>
</dbReference>
<dbReference type="PANTHER" id="PTHR10972">
    <property type="entry name" value="OXYSTEROL-BINDING PROTEIN-RELATED"/>
    <property type="match status" value="1"/>
</dbReference>
<dbReference type="Gene3D" id="6.10.250.1430">
    <property type="match status" value="1"/>
</dbReference>
<dbReference type="FunFam" id="1.10.287.2720:FF:000003">
    <property type="entry name" value="Oxysterol binding protein"/>
    <property type="match status" value="1"/>
</dbReference>
<dbReference type="InterPro" id="IPR018494">
    <property type="entry name" value="Oxysterol-bd_CS"/>
</dbReference>
<sequence>MSRSSTPAPAASSSWSAFLKSIASFNGDLSSLTAPPFILSSTSLTEFSSYWCEHPTLFAAPARESDPEKRALLVLKWFLSTLKQQYASRSEQYGNEKKPLNPFLGELFLGKWEDEAGTTELISEQVSHHPPATAYSIVNRETGTRLEGYNAQKATFSRTINVKQIGHAVLTVPYPDDASKAPETYLITLPSLHIEGLIYGAPFVELNSTSYITSSAGYTSKISYAGKGWLSGEKNSVSATLHHEDNDKDVLFNAVGVWTKSFSFYRGAAKSNSPKTLIETYDAATSPGTQLSVRPVEEQHPLESRRAWGKVAAAIAKGDMDAVGTEKGKIEHAQRELRAKEKEEGRVWERRFFSELAEPDEVLTTLAPRVGLAADGDGDKTGGLWRFDLAKEKSIKDAGEPSAEEVAKIEAELLGQ</sequence>
<dbReference type="Gene3D" id="1.10.287.2720">
    <property type="match status" value="1"/>
</dbReference>